<reference evidence="1" key="2">
    <citation type="journal article" date="2020" name="Nat. Commun.">
        <title>Large-scale genome sequencing of mycorrhizal fungi provides insights into the early evolution of symbiotic traits.</title>
        <authorList>
            <person name="Miyauchi S."/>
            <person name="Kiss E."/>
            <person name="Kuo A."/>
            <person name="Drula E."/>
            <person name="Kohler A."/>
            <person name="Sanchez-Garcia M."/>
            <person name="Morin E."/>
            <person name="Andreopoulos B."/>
            <person name="Barry K.W."/>
            <person name="Bonito G."/>
            <person name="Buee M."/>
            <person name="Carver A."/>
            <person name="Chen C."/>
            <person name="Cichocki N."/>
            <person name="Clum A."/>
            <person name="Culley D."/>
            <person name="Crous P.W."/>
            <person name="Fauchery L."/>
            <person name="Girlanda M."/>
            <person name="Hayes R.D."/>
            <person name="Keri Z."/>
            <person name="LaButti K."/>
            <person name="Lipzen A."/>
            <person name="Lombard V."/>
            <person name="Magnuson J."/>
            <person name="Maillard F."/>
            <person name="Murat C."/>
            <person name="Nolan M."/>
            <person name="Ohm R.A."/>
            <person name="Pangilinan J."/>
            <person name="Pereira M.F."/>
            <person name="Perotto S."/>
            <person name="Peter M."/>
            <person name="Pfister S."/>
            <person name="Riley R."/>
            <person name="Sitrit Y."/>
            <person name="Stielow J.B."/>
            <person name="Szollosi G."/>
            <person name="Zifcakova L."/>
            <person name="Stursova M."/>
            <person name="Spatafora J.W."/>
            <person name="Tedersoo L."/>
            <person name="Vaario L.M."/>
            <person name="Yamada A."/>
            <person name="Yan M."/>
            <person name="Wang P."/>
            <person name="Xu J."/>
            <person name="Bruns T."/>
            <person name="Baldrian P."/>
            <person name="Vilgalys R."/>
            <person name="Dunand C."/>
            <person name="Henrissat B."/>
            <person name="Grigoriev I.V."/>
            <person name="Hibbett D."/>
            <person name="Nagy L.G."/>
            <person name="Martin F.M."/>
        </authorList>
    </citation>
    <scope>NUCLEOTIDE SEQUENCE</scope>
    <source>
        <strain evidence="1">P2</strain>
    </source>
</reference>
<evidence type="ECO:0000313" key="1">
    <source>
        <dbReference type="EMBL" id="KAF9646179.1"/>
    </source>
</evidence>
<dbReference type="EMBL" id="MU118065">
    <property type="protein sequence ID" value="KAF9646179.1"/>
    <property type="molecule type" value="Genomic_DNA"/>
</dbReference>
<sequence length="1123" mass="124378">MSLNGLTGSAGLKLGPLVLETLVKHYFERHKATQKVPDATPDGIAHDEKQGGSTLNDNLRQEELLYDQAFTIVKKFLSTSSRHTVEELQQFSNTRTPSPPWVRVLRVVVPMSCCDQAAEYLIDALGGESAVKRIVGGTKWWQIRGINGVDGEWIVARKDWQEAKKRAKSMERREKERGTSAQRSTTPDSAPMEDTSDPGYTPDMDEQRCILYLHGGGYYFGSVDQERYSIQRFARKINGRVFAINYRLSPQYPFPCAIQDALAAYLYLIQPPPEAKHKPVKPQHIVIMGDSAGGGLSLATLQVIRDSGLPPCAGGVLISPWCDMNHSFPSIHTNTETDVIPYYGLSMHKPSILWPPPTNVESDEVRQSIRSRLRKVAGLSDQGRLKSFLGSRGRAPLLKDEPIIPEQVADVGRRMDLGDSTSAPSIIEGQDQRIVLEVEGGEPLVVDSQIQLYAPNDLLSHPLISHCGAYLGGLPPLFFIAGDQEVLRDEIIYTAHRAANPSKFPIPVAAKRLYPKITETAAKYPTPTKVHLQVYDGCAHVLPILFAFTTPAKYCFRAIASFCRFVTGMQAFGPGQPSPATANGPGSPQHRSFFGGPLFTSPPEEVGDPLAESRRRSWWGGERASPLSRRATWSEKKSGKEKQRSNKEQKEKSKGESQDERGQVEKMEVRVEATGEGAKEEVRKGAVESPGPGKAERDTTKAEVVGKVEVVGNGSLPVEGKTGKVRMTDERLKAKAAEETQTEGDTARPLREAKSIRSLNSDKSTKESQGNTKPGKKRWSLRIVRRPTLEQVPMPSKKLTEDVAGPRFRAVKEPEGARCAGDYPPIYDDCFEETNFVRERVSIRGVIRLLEPEAELPAFQLQPDLVGAIPELSLRRYVQGKAKYDDKFSGTFKSVDKERKRNLKSARKEGDKSMGHLDSYLKKVTEKSDSGINVLDSPRLQKVTAGSWNWSWALDEGEHPPPSSIVSRRDTWEARKLAMIADIMPEKVFSGNNLWQHLVTFLTVTPDKKTKTPAEREHPKPEAGEQIESSWTNVSTSSEIDAQVKATAKDIPPAQTNGTTSLPKPSDLGSTNTRPRGWYWTRGSLWKEKFRANHSSKTHKRVPTSASTVTPAPRTPGSTLARP</sequence>
<evidence type="ECO:0000313" key="2">
    <source>
        <dbReference type="Proteomes" id="UP000886501"/>
    </source>
</evidence>
<organism evidence="1 2">
    <name type="scientific">Thelephora ganbajun</name>
    <name type="common">Ganba fungus</name>
    <dbReference type="NCBI Taxonomy" id="370292"/>
    <lineage>
        <taxon>Eukaryota</taxon>
        <taxon>Fungi</taxon>
        <taxon>Dikarya</taxon>
        <taxon>Basidiomycota</taxon>
        <taxon>Agaricomycotina</taxon>
        <taxon>Agaricomycetes</taxon>
        <taxon>Thelephorales</taxon>
        <taxon>Thelephoraceae</taxon>
        <taxon>Thelephora</taxon>
    </lineage>
</organism>
<gene>
    <name evidence="1" type="ORF">BDM02DRAFT_3119016</name>
</gene>
<accession>A0ACB6Z8W8</accession>
<comment type="caution">
    <text evidence="1">The sequence shown here is derived from an EMBL/GenBank/DDBJ whole genome shotgun (WGS) entry which is preliminary data.</text>
</comment>
<name>A0ACB6Z8W8_THEGA</name>
<dbReference type="Proteomes" id="UP000886501">
    <property type="component" value="Unassembled WGS sequence"/>
</dbReference>
<keyword evidence="2" id="KW-1185">Reference proteome</keyword>
<reference evidence="1" key="1">
    <citation type="submission" date="2019-10" db="EMBL/GenBank/DDBJ databases">
        <authorList>
            <consortium name="DOE Joint Genome Institute"/>
            <person name="Kuo A."/>
            <person name="Miyauchi S."/>
            <person name="Kiss E."/>
            <person name="Drula E."/>
            <person name="Kohler A."/>
            <person name="Sanchez-Garcia M."/>
            <person name="Andreopoulos B."/>
            <person name="Barry K.W."/>
            <person name="Bonito G."/>
            <person name="Buee M."/>
            <person name="Carver A."/>
            <person name="Chen C."/>
            <person name="Cichocki N."/>
            <person name="Clum A."/>
            <person name="Culley D."/>
            <person name="Crous P.W."/>
            <person name="Fauchery L."/>
            <person name="Girlanda M."/>
            <person name="Hayes R."/>
            <person name="Keri Z."/>
            <person name="Labutti K."/>
            <person name="Lipzen A."/>
            <person name="Lombard V."/>
            <person name="Magnuson J."/>
            <person name="Maillard F."/>
            <person name="Morin E."/>
            <person name="Murat C."/>
            <person name="Nolan M."/>
            <person name="Ohm R."/>
            <person name="Pangilinan J."/>
            <person name="Pereira M."/>
            <person name="Perotto S."/>
            <person name="Peter M."/>
            <person name="Riley R."/>
            <person name="Sitrit Y."/>
            <person name="Stielow B."/>
            <person name="Szollosi G."/>
            <person name="Zifcakova L."/>
            <person name="Stursova M."/>
            <person name="Spatafora J.W."/>
            <person name="Tedersoo L."/>
            <person name="Vaario L.-M."/>
            <person name="Yamada A."/>
            <person name="Yan M."/>
            <person name="Wang P."/>
            <person name="Xu J."/>
            <person name="Bruns T."/>
            <person name="Baldrian P."/>
            <person name="Vilgalys R."/>
            <person name="Henrissat B."/>
            <person name="Grigoriev I.V."/>
            <person name="Hibbett D."/>
            <person name="Nagy L.G."/>
            <person name="Martin F.M."/>
        </authorList>
    </citation>
    <scope>NUCLEOTIDE SEQUENCE</scope>
    <source>
        <strain evidence="1">P2</strain>
    </source>
</reference>
<protein>
    <submittedName>
        <fullName evidence="1">Alpha/beta-hydrolase</fullName>
    </submittedName>
</protein>
<proteinExistence type="predicted"/>